<evidence type="ECO:0000256" key="2">
    <source>
        <dbReference type="ARBA" id="ARBA00006772"/>
    </source>
</evidence>
<feature type="transmembrane region" description="Helical" evidence="9">
    <location>
        <begin position="61"/>
        <end position="84"/>
    </location>
</feature>
<dbReference type="RefSeq" id="XP_020007700.1">
    <property type="nucleotide sequence ID" value="XM_020152111.1"/>
</dbReference>
<keyword evidence="5 9" id="KW-1133">Transmembrane helix</keyword>
<feature type="transmembrane region" description="Helical" evidence="9">
    <location>
        <begin position="154"/>
        <end position="171"/>
    </location>
</feature>
<evidence type="ECO:0000256" key="5">
    <source>
        <dbReference type="ARBA" id="ARBA00022989"/>
    </source>
</evidence>
<dbReference type="KEGG" id="ccan:109675393"/>
<evidence type="ECO:0000256" key="1">
    <source>
        <dbReference type="ARBA" id="ARBA00004141"/>
    </source>
</evidence>
<reference evidence="10" key="1">
    <citation type="submission" date="2025-08" db="UniProtKB">
        <authorList>
            <consortium name="RefSeq"/>
        </authorList>
    </citation>
    <scope>IDENTIFICATION</scope>
    <source>
        <tissue evidence="10">Leukocyte</tissue>
    </source>
</reference>
<dbReference type="OrthoDB" id="6493944at2759"/>
<dbReference type="Pfam" id="PF00939">
    <property type="entry name" value="Na_sulph_symp"/>
    <property type="match status" value="1"/>
</dbReference>
<evidence type="ECO:0000256" key="3">
    <source>
        <dbReference type="ARBA" id="ARBA00022692"/>
    </source>
</evidence>
<dbReference type="PANTHER" id="PTHR10283">
    <property type="entry name" value="SOLUTE CARRIER FAMILY 13 MEMBER"/>
    <property type="match status" value="1"/>
</dbReference>
<keyword evidence="4" id="KW-0769">Symport</keyword>
<protein>
    <submittedName>
        <fullName evidence="10">Solute carrier family 13 member 1-like</fullName>
    </submittedName>
</protein>
<feature type="non-terminal residue" evidence="10">
    <location>
        <position position="266"/>
    </location>
</feature>
<comment type="similarity">
    <text evidence="2">Belongs to the SLC13A/DASS transporter (TC 2.A.47) family. NADC subfamily.</text>
</comment>
<dbReference type="AlphaFoldDB" id="A0A8B7TQY5"/>
<evidence type="ECO:0000256" key="4">
    <source>
        <dbReference type="ARBA" id="ARBA00022847"/>
    </source>
</evidence>
<dbReference type="GO" id="GO:0005886">
    <property type="term" value="C:plasma membrane"/>
    <property type="evidence" value="ECO:0007669"/>
    <property type="project" value="TreeGrafter"/>
</dbReference>
<feature type="transmembrane region" description="Helical" evidence="9">
    <location>
        <begin position="117"/>
        <end position="134"/>
    </location>
</feature>
<keyword evidence="8" id="KW-0406">Ion transport</keyword>
<keyword evidence="4" id="KW-0813">Transport</keyword>
<keyword evidence="8" id="KW-0739">Sodium transport</keyword>
<evidence type="ECO:0000256" key="9">
    <source>
        <dbReference type="SAM" id="Phobius"/>
    </source>
</evidence>
<organism evidence="10">
    <name type="scientific">Castor canadensis</name>
    <name type="common">American beaver</name>
    <dbReference type="NCBI Taxonomy" id="51338"/>
    <lineage>
        <taxon>Eukaryota</taxon>
        <taxon>Metazoa</taxon>
        <taxon>Chordata</taxon>
        <taxon>Craniata</taxon>
        <taxon>Vertebrata</taxon>
        <taxon>Euteleostomi</taxon>
        <taxon>Mammalia</taxon>
        <taxon>Eutheria</taxon>
        <taxon>Euarchontoglires</taxon>
        <taxon>Glires</taxon>
        <taxon>Rodentia</taxon>
        <taxon>Castorimorpha</taxon>
        <taxon>Castoridae</taxon>
        <taxon>Castor</taxon>
    </lineage>
</organism>
<comment type="subcellular location">
    <subcellularLocation>
        <location evidence="1">Membrane</location>
        <topology evidence="1">Multi-pass membrane protein</topology>
    </subcellularLocation>
</comment>
<sequence>MGNDEYIPGFPSWTTEPERCGWLLSGDHQRGFLPDHFSLFSHRRYPDCQCLNFGSWFLFSFPAAIILLLLSWVWLQWLFLGFNFKDMFKCRKPKTVKEKACAEVIKQEYEKLGPMRYQETVTLVLFIVMALLWFTRNPGFISGWSVLFSGYPGFVTDSTVALIVGLLFFLIPAKKLTKTTATGVDIAFDYSPLITWKEFQSFMPWDIAILVGGGFALADGSENICLDWTLDILPVALKASTDPRSAKSEEMKRCGFSLVHWALSVE</sequence>
<evidence type="ECO:0000256" key="6">
    <source>
        <dbReference type="ARBA" id="ARBA00023053"/>
    </source>
</evidence>
<keyword evidence="6" id="KW-0915">Sodium</keyword>
<dbReference type="PANTHER" id="PTHR10283:SF65">
    <property type="entry name" value="SOLUTE CARRIER FAMILY 13 MEMBER 1"/>
    <property type="match status" value="1"/>
</dbReference>
<dbReference type="GO" id="GO:0015382">
    <property type="term" value="F:sodium:sulfate symporter activity"/>
    <property type="evidence" value="ECO:0007669"/>
    <property type="project" value="TreeGrafter"/>
</dbReference>
<name>A0A8B7TQY5_CASCN</name>
<proteinExistence type="inferred from homology"/>
<accession>A0A8B7TQY5</accession>
<evidence type="ECO:0000313" key="10">
    <source>
        <dbReference type="RefSeq" id="XP_020007700.1"/>
    </source>
</evidence>
<keyword evidence="7 9" id="KW-0472">Membrane</keyword>
<dbReference type="CTD" id="6561"/>
<evidence type="ECO:0000256" key="8">
    <source>
        <dbReference type="ARBA" id="ARBA00023201"/>
    </source>
</evidence>
<keyword evidence="3 9" id="KW-0812">Transmembrane</keyword>
<gene>
    <name evidence="10" type="primary">LOC109675393</name>
</gene>
<evidence type="ECO:0000256" key="7">
    <source>
        <dbReference type="ARBA" id="ARBA00023136"/>
    </source>
</evidence>
<dbReference type="InterPro" id="IPR001898">
    <property type="entry name" value="SLC13A/DASS"/>
</dbReference>